<evidence type="ECO:0000313" key="8">
    <source>
        <dbReference type="Proteomes" id="UP000051887"/>
    </source>
</evidence>
<dbReference type="Gene3D" id="3.40.1190.20">
    <property type="match status" value="1"/>
</dbReference>
<dbReference type="Proteomes" id="UP000051086">
    <property type="component" value="Unassembled WGS sequence"/>
</dbReference>
<gene>
    <name evidence="6" type="primary">kdgK_2</name>
    <name evidence="5" type="synonym">kdgK_3</name>
    <name evidence="5" type="ORF">TL5118_03965</name>
    <name evidence="6" type="ORF">TL5120_02176</name>
</gene>
<dbReference type="InterPro" id="IPR011611">
    <property type="entry name" value="PfkB_dom"/>
</dbReference>
<dbReference type="InterPro" id="IPR029056">
    <property type="entry name" value="Ribokinase-like"/>
</dbReference>
<dbReference type="PANTHER" id="PTHR43085">
    <property type="entry name" value="HEXOKINASE FAMILY MEMBER"/>
    <property type="match status" value="1"/>
</dbReference>
<dbReference type="EMBL" id="CYSC01000031">
    <property type="protein sequence ID" value="CUH72377.1"/>
    <property type="molecule type" value="Genomic_DNA"/>
</dbReference>
<dbReference type="CDD" id="cd01166">
    <property type="entry name" value="KdgK"/>
    <property type="match status" value="1"/>
</dbReference>
<evidence type="ECO:0000256" key="1">
    <source>
        <dbReference type="ARBA" id="ARBA00010688"/>
    </source>
</evidence>
<dbReference type="EC" id="2.7.1.45" evidence="6"/>
<dbReference type="InterPro" id="IPR050306">
    <property type="entry name" value="PfkB_Carbo_kinase"/>
</dbReference>
<evidence type="ECO:0000313" key="7">
    <source>
        <dbReference type="Proteomes" id="UP000051086"/>
    </source>
</evidence>
<dbReference type="GO" id="GO:0006974">
    <property type="term" value="P:DNA damage response"/>
    <property type="evidence" value="ECO:0007669"/>
    <property type="project" value="TreeGrafter"/>
</dbReference>
<evidence type="ECO:0000256" key="2">
    <source>
        <dbReference type="ARBA" id="ARBA00022679"/>
    </source>
</evidence>
<dbReference type="RefSeq" id="WP_058260820.1">
    <property type="nucleotide sequence ID" value="NZ_CYSB01000041.1"/>
</dbReference>
<feature type="domain" description="Carbohydrate kinase PfkB" evidence="4">
    <location>
        <begin position="6"/>
        <end position="303"/>
    </location>
</feature>
<protein>
    <submittedName>
        <fullName evidence="6">2-dehydro-3-deoxygluconokinase</fullName>
        <ecNumber evidence="6">2.7.1.45</ecNumber>
    </submittedName>
</protein>
<dbReference type="PROSITE" id="PS00584">
    <property type="entry name" value="PFKB_KINASES_2"/>
    <property type="match status" value="1"/>
</dbReference>
<dbReference type="GO" id="GO:0042840">
    <property type="term" value="P:D-glucuronate catabolic process"/>
    <property type="evidence" value="ECO:0007669"/>
    <property type="project" value="TreeGrafter"/>
</dbReference>
<organism evidence="6 8">
    <name type="scientific">Thalassovita autumnalis</name>
    <dbReference type="NCBI Taxonomy" id="2072972"/>
    <lineage>
        <taxon>Bacteria</taxon>
        <taxon>Pseudomonadati</taxon>
        <taxon>Pseudomonadota</taxon>
        <taxon>Alphaproteobacteria</taxon>
        <taxon>Rhodobacterales</taxon>
        <taxon>Roseobacteraceae</taxon>
        <taxon>Thalassovita</taxon>
    </lineage>
</organism>
<dbReference type="EMBL" id="CYSB01000041">
    <property type="protein sequence ID" value="CUH69993.1"/>
    <property type="molecule type" value="Genomic_DNA"/>
</dbReference>
<dbReference type="InterPro" id="IPR002173">
    <property type="entry name" value="Carboh/pur_kinase_PfkB_CS"/>
</dbReference>
<evidence type="ECO:0000256" key="3">
    <source>
        <dbReference type="ARBA" id="ARBA00022777"/>
    </source>
</evidence>
<keyword evidence="3 6" id="KW-0418">Kinase</keyword>
<reference evidence="5 7" key="2">
    <citation type="submission" date="2015-09" db="EMBL/GenBank/DDBJ databases">
        <authorList>
            <person name="Rodrigo-Torres L."/>
            <person name="Arahal D.R."/>
        </authorList>
    </citation>
    <scope>NUCLEOTIDE SEQUENCE [LARGE SCALE GENOMIC DNA]</scope>
    <source>
        <strain evidence="5 7">CECT 5118</strain>
    </source>
</reference>
<dbReference type="GO" id="GO:0008673">
    <property type="term" value="F:2-dehydro-3-deoxygluconokinase activity"/>
    <property type="evidence" value="ECO:0007669"/>
    <property type="project" value="UniProtKB-EC"/>
</dbReference>
<dbReference type="Pfam" id="PF00294">
    <property type="entry name" value="PfkB"/>
    <property type="match status" value="1"/>
</dbReference>
<dbReference type="GO" id="GO:0005829">
    <property type="term" value="C:cytosol"/>
    <property type="evidence" value="ECO:0007669"/>
    <property type="project" value="TreeGrafter"/>
</dbReference>
<keyword evidence="2 6" id="KW-0808">Transferase</keyword>
<dbReference type="GO" id="GO:0019698">
    <property type="term" value="P:D-galacturonate catabolic process"/>
    <property type="evidence" value="ECO:0007669"/>
    <property type="project" value="TreeGrafter"/>
</dbReference>
<sequence length="309" mass="33757">MANPLNVACFGEVMIELMFEELPGATEANIAGDTFNTAVYLRRVLPGEHKVDYVTALGEDHLSGKMLDAIEKHGLGGTRIRRVPAKLPGVYSITLDDQGERSFSYWRSDSAARQMFETNDGPDFSILDGYDVVYTSGISLAILPDATRLAFFDWLQQFKRRGGVFAFDSNYRPALWESRELAAERTHTAWTLCDIALPSLDDEMALYGETEKQVIARFQHYNYSSGAIKRGARAPILLGQFKPKEFSFPVVSEVADTTAAGDSFDGGFLGTFLSYADTGKAALSGHQLASAVIQSKGAIVPTPSDLSVA</sequence>
<evidence type="ECO:0000313" key="5">
    <source>
        <dbReference type="EMBL" id="CUH69993.1"/>
    </source>
</evidence>
<proteinExistence type="inferred from homology"/>
<evidence type="ECO:0000259" key="4">
    <source>
        <dbReference type="Pfam" id="PF00294"/>
    </source>
</evidence>
<dbReference type="AlphaFoldDB" id="A0A0P1FUQ1"/>
<name>A0A0P1FUQ1_9RHOB</name>
<dbReference type="Proteomes" id="UP000051887">
    <property type="component" value="Unassembled WGS sequence"/>
</dbReference>
<comment type="similarity">
    <text evidence="1">Belongs to the carbohydrate kinase PfkB family.</text>
</comment>
<dbReference type="SUPFAM" id="SSF53613">
    <property type="entry name" value="Ribokinase-like"/>
    <property type="match status" value="1"/>
</dbReference>
<dbReference type="PANTHER" id="PTHR43085:SF15">
    <property type="entry name" value="2-DEHYDRO-3-DEOXYGLUCONOKINASE"/>
    <property type="match status" value="1"/>
</dbReference>
<reference evidence="6 8" key="1">
    <citation type="submission" date="2015-09" db="EMBL/GenBank/DDBJ databases">
        <authorList>
            <consortium name="Swine Surveillance"/>
        </authorList>
    </citation>
    <scope>NUCLEOTIDE SEQUENCE [LARGE SCALE GENOMIC DNA]</scope>
    <source>
        <strain evidence="6 8">5120</strain>
    </source>
</reference>
<keyword evidence="7" id="KW-1185">Reference proteome</keyword>
<accession>A0A0P1FUQ1</accession>
<evidence type="ECO:0000313" key="6">
    <source>
        <dbReference type="EMBL" id="CUH72377.1"/>
    </source>
</evidence>